<dbReference type="InterPro" id="IPR003808">
    <property type="entry name" value="Fe-S_metab-assoc_dom"/>
</dbReference>
<dbReference type="EMBL" id="BAAAEO010000001">
    <property type="protein sequence ID" value="GAA0540893.1"/>
    <property type="molecule type" value="Genomic_DNA"/>
</dbReference>
<evidence type="ECO:0000313" key="4">
    <source>
        <dbReference type="Proteomes" id="UP001501169"/>
    </source>
</evidence>
<reference evidence="3 4" key="1">
    <citation type="journal article" date="2019" name="Int. J. Syst. Evol. Microbiol.">
        <title>The Global Catalogue of Microorganisms (GCM) 10K type strain sequencing project: providing services to taxonomists for standard genome sequencing and annotation.</title>
        <authorList>
            <consortium name="The Broad Institute Genomics Platform"/>
            <consortium name="The Broad Institute Genome Sequencing Center for Infectious Disease"/>
            <person name="Wu L."/>
            <person name="Ma J."/>
        </authorList>
    </citation>
    <scope>NUCLEOTIDE SEQUENCE [LARGE SCALE GENOMIC DNA]</scope>
    <source>
        <strain evidence="3 4">JCM 14331</strain>
    </source>
</reference>
<dbReference type="SUPFAM" id="SSF82649">
    <property type="entry name" value="SufE/NifU"/>
    <property type="match status" value="1"/>
</dbReference>
<keyword evidence="4" id="KW-1185">Reference proteome</keyword>
<dbReference type="Gene3D" id="3.90.1010.10">
    <property type="match status" value="1"/>
</dbReference>
<comment type="similarity">
    <text evidence="1">Belongs to the SufE family.</text>
</comment>
<name>A0ABN1DDQ0_9GAMM</name>
<evidence type="ECO:0000259" key="2">
    <source>
        <dbReference type="Pfam" id="PF02657"/>
    </source>
</evidence>
<dbReference type="Pfam" id="PF02657">
    <property type="entry name" value="SufE"/>
    <property type="match status" value="1"/>
</dbReference>
<feature type="domain" description="Fe-S metabolism associated" evidence="2">
    <location>
        <begin position="24"/>
        <end position="144"/>
    </location>
</feature>
<dbReference type="Proteomes" id="UP001501169">
    <property type="component" value="Unassembled WGS sequence"/>
</dbReference>
<evidence type="ECO:0000313" key="3">
    <source>
        <dbReference type="EMBL" id="GAA0540893.1"/>
    </source>
</evidence>
<dbReference type="PANTHER" id="PTHR43597:SF5">
    <property type="entry name" value="SUFE-LIKE PROTEIN 2, CHLOROPLASTIC"/>
    <property type="match status" value="1"/>
</dbReference>
<accession>A0ABN1DDQ0</accession>
<dbReference type="RefSeq" id="WP_134054456.1">
    <property type="nucleotide sequence ID" value="NZ_BAAAEO010000001.1"/>
</dbReference>
<evidence type="ECO:0000256" key="1">
    <source>
        <dbReference type="ARBA" id="ARBA00010282"/>
    </source>
</evidence>
<protein>
    <submittedName>
        <fullName evidence="3">Cysteine desulfurase sulfur acceptor subunit CsdE</fullName>
    </submittedName>
</protein>
<sequence length="149" mass="16986">MTLEQLLADTKPALQEIQTRDLADIQQASDWQAKYRILMQLGKKLPPMPEKMKQQEWLVKGCESRAWLMHYHDKSTDKHYFILDSEARIVKGLMAIMLCLVNGMSSAELAKFDLCHKFDQLNLKPYLSQSRGNGLTAMAEKIKACCPAA</sequence>
<proteinExistence type="inferred from homology"/>
<dbReference type="PANTHER" id="PTHR43597">
    <property type="entry name" value="SULFUR ACCEPTOR PROTEIN CSDE"/>
    <property type="match status" value="1"/>
</dbReference>
<comment type="caution">
    <text evidence="3">The sequence shown here is derived from an EMBL/GenBank/DDBJ whole genome shotgun (WGS) entry which is preliminary data.</text>
</comment>
<gene>
    <name evidence="3" type="primary">csdE</name>
    <name evidence="3" type="ORF">GCM10009098_05590</name>
</gene>
<organism evidence="3 4">
    <name type="scientific">Rheinheimera aquimaris</name>
    <dbReference type="NCBI Taxonomy" id="412437"/>
    <lineage>
        <taxon>Bacteria</taxon>
        <taxon>Pseudomonadati</taxon>
        <taxon>Pseudomonadota</taxon>
        <taxon>Gammaproteobacteria</taxon>
        <taxon>Chromatiales</taxon>
        <taxon>Chromatiaceae</taxon>
        <taxon>Rheinheimera</taxon>
    </lineage>
</organism>